<dbReference type="AlphaFoldDB" id="A0A1F5NVH0"/>
<comment type="similarity">
    <text evidence="2">Belongs to the Nudix hydrolase family.</text>
</comment>
<dbReference type="GO" id="GO:0008413">
    <property type="term" value="F:8-oxo-7,8-dihydroguanosine triphosphate pyrophosphatase activity"/>
    <property type="evidence" value="ECO:0007669"/>
    <property type="project" value="InterPro"/>
</dbReference>
<dbReference type="InterPro" id="IPR020084">
    <property type="entry name" value="NUDIX_hydrolase_CS"/>
</dbReference>
<evidence type="ECO:0000256" key="10">
    <source>
        <dbReference type="ARBA" id="ARBA00024596"/>
    </source>
</evidence>
<reference evidence="23 24" key="1">
    <citation type="journal article" date="2016" name="Nat. Commun.">
        <title>Thousands of microbial genomes shed light on interconnected biogeochemical processes in an aquifer system.</title>
        <authorList>
            <person name="Anantharaman K."/>
            <person name="Brown C.T."/>
            <person name="Hug L.A."/>
            <person name="Sharon I."/>
            <person name="Castelle C.J."/>
            <person name="Probst A.J."/>
            <person name="Thomas B.C."/>
            <person name="Singh A."/>
            <person name="Wilkins M.J."/>
            <person name="Karaoz U."/>
            <person name="Brodie E.L."/>
            <person name="Williams K.H."/>
            <person name="Hubbard S.S."/>
            <person name="Banfield J.F."/>
        </authorList>
    </citation>
    <scope>NUCLEOTIDE SEQUENCE [LARGE SCALE GENOMIC DNA]</scope>
</reference>
<dbReference type="PANTHER" id="PTHR43758:SF2">
    <property type="entry name" value="OXIDIZED PURINE NUCLEOSIDE TRIPHOSPHATE HYDROLASE"/>
    <property type="match status" value="1"/>
</dbReference>
<comment type="catalytic activity">
    <reaction evidence="19">
        <text>O(6)-methyl-dGTP + H2O = O(6)-methyl-dGMP + diphosphate + H(+)</text>
        <dbReference type="Rhea" id="RHEA:67600"/>
        <dbReference type="ChEBI" id="CHEBI:15377"/>
        <dbReference type="ChEBI" id="CHEBI:15378"/>
        <dbReference type="ChEBI" id="CHEBI:33019"/>
        <dbReference type="ChEBI" id="CHEBI:169974"/>
        <dbReference type="ChEBI" id="CHEBI:169975"/>
    </reaction>
    <physiologicalReaction direction="left-to-right" evidence="19">
        <dbReference type="Rhea" id="RHEA:67601"/>
    </physiologicalReaction>
</comment>
<comment type="catalytic activity">
    <reaction evidence="7">
        <text>8-oxo-dATP + H2O = 8-oxo-dAMP + diphosphate + H(+)</text>
        <dbReference type="Rhea" id="RHEA:65396"/>
        <dbReference type="ChEBI" id="CHEBI:15377"/>
        <dbReference type="ChEBI" id="CHEBI:15378"/>
        <dbReference type="ChEBI" id="CHEBI:33019"/>
        <dbReference type="ChEBI" id="CHEBI:71361"/>
        <dbReference type="ChEBI" id="CHEBI:172871"/>
    </reaction>
    <physiologicalReaction direction="left-to-right" evidence="7">
        <dbReference type="Rhea" id="RHEA:65397"/>
    </physiologicalReaction>
</comment>
<evidence type="ECO:0000313" key="24">
    <source>
        <dbReference type="Proteomes" id="UP000177912"/>
    </source>
</evidence>
<evidence type="ECO:0000256" key="12">
    <source>
        <dbReference type="ARBA" id="ARBA00026218"/>
    </source>
</evidence>
<evidence type="ECO:0000256" key="13">
    <source>
        <dbReference type="ARBA" id="ARBA00029673"/>
    </source>
</evidence>
<evidence type="ECO:0000256" key="17">
    <source>
        <dbReference type="ARBA" id="ARBA00032071"/>
    </source>
</evidence>
<comment type="catalytic activity">
    <reaction evidence="18">
        <text>N(6)-methyl-ATP + H2O = N(6)-methyl-AMP + diphosphate + H(+)</text>
        <dbReference type="Rhea" id="RHEA:67608"/>
        <dbReference type="ChEBI" id="CHEBI:15377"/>
        <dbReference type="ChEBI" id="CHEBI:15378"/>
        <dbReference type="ChEBI" id="CHEBI:33019"/>
        <dbReference type="ChEBI" id="CHEBI:144842"/>
        <dbReference type="ChEBI" id="CHEBI:172873"/>
    </reaction>
    <physiologicalReaction direction="left-to-right" evidence="18">
        <dbReference type="Rhea" id="RHEA:67609"/>
    </physiologicalReaction>
</comment>
<dbReference type="Proteomes" id="UP000177912">
    <property type="component" value="Unassembled WGS sequence"/>
</dbReference>
<evidence type="ECO:0000313" key="23">
    <source>
        <dbReference type="EMBL" id="OGE81669.1"/>
    </source>
</evidence>
<sequence>MKIMTLTIVHDKDRILLGRKKRGLGQGYWNGFGGKVKPGEEVGDAARREFTEESGLKALDLTCLGELEFILAGEALRVLLYKAESYDGEITETEEMEPRWFSVAGVPFHQMWPDDRIWMPYFLKNDRIKARFVIDENHNLVSHKINLLL</sequence>
<dbReference type="Pfam" id="PF00293">
    <property type="entry name" value="NUDIX"/>
    <property type="match status" value="1"/>
</dbReference>
<dbReference type="InterPro" id="IPR003563">
    <property type="entry name" value="8ODP"/>
</dbReference>
<evidence type="ECO:0000256" key="18">
    <source>
        <dbReference type="ARBA" id="ARBA00048002"/>
    </source>
</evidence>
<evidence type="ECO:0000256" key="7">
    <source>
        <dbReference type="ARBA" id="ARBA00024448"/>
    </source>
</evidence>
<comment type="catalytic activity">
    <reaction evidence="9">
        <text>8-oxo-dGTP + H2O = 8-oxo-dGMP + diphosphate + H(+)</text>
        <dbReference type="Rhea" id="RHEA:31575"/>
        <dbReference type="ChEBI" id="CHEBI:15377"/>
        <dbReference type="ChEBI" id="CHEBI:15378"/>
        <dbReference type="ChEBI" id="CHEBI:33019"/>
        <dbReference type="ChEBI" id="CHEBI:63224"/>
        <dbReference type="ChEBI" id="CHEBI:77896"/>
    </reaction>
    <physiologicalReaction direction="left-to-right" evidence="9">
        <dbReference type="Rhea" id="RHEA:31576"/>
    </physiologicalReaction>
</comment>
<dbReference type="PRINTS" id="PR01403">
    <property type="entry name" value="8OXTPHPHTASE"/>
</dbReference>
<evidence type="ECO:0000259" key="22">
    <source>
        <dbReference type="PROSITE" id="PS51462"/>
    </source>
</evidence>
<dbReference type="STRING" id="1817822.A2826_01545"/>
<comment type="cofactor">
    <cofactor evidence="1">
        <name>Mg(2+)</name>
        <dbReference type="ChEBI" id="CHEBI:18420"/>
    </cofactor>
</comment>
<evidence type="ECO:0000256" key="4">
    <source>
        <dbReference type="ARBA" id="ARBA00022723"/>
    </source>
</evidence>
<evidence type="ECO:0000256" key="5">
    <source>
        <dbReference type="ARBA" id="ARBA00022801"/>
    </source>
</evidence>
<evidence type="ECO:0000256" key="14">
    <source>
        <dbReference type="ARBA" id="ARBA00030634"/>
    </source>
</evidence>
<evidence type="ECO:0000256" key="16">
    <source>
        <dbReference type="ARBA" id="ARBA00031927"/>
    </source>
</evidence>
<dbReference type="PROSITE" id="PS51462">
    <property type="entry name" value="NUDIX"/>
    <property type="match status" value="1"/>
</dbReference>
<dbReference type="PANTHER" id="PTHR43758">
    <property type="entry name" value="7,8-DIHYDRO-8-OXOGUANINE TRIPHOSPHATASE"/>
    <property type="match status" value="1"/>
</dbReference>
<keyword evidence="5" id="KW-0378">Hydrolase</keyword>
<evidence type="ECO:0000256" key="19">
    <source>
        <dbReference type="ARBA" id="ARBA00048894"/>
    </source>
</evidence>
<evidence type="ECO:0000256" key="1">
    <source>
        <dbReference type="ARBA" id="ARBA00001946"/>
    </source>
</evidence>
<evidence type="ECO:0000256" key="21">
    <source>
        <dbReference type="ARBA" id="ARBA00053094"/>
    </source>
</evidence>
<evidence type="ECO:0000256" key="11">
    <source>
        <dbReference type="ARBA" id="ARBA00026103"/>
    </source>
</evidence>
<evidence type="ECO:0000256" key="6">
    <source>
        <dbReference type="ARBA" id="ARBA00022842"/>
    </source>
</evidence>
<evidence type="ECO:0000256" key="15">
    <source>
        <dbReference type="ARBA" id="ARBA00030682"/>
    </source>
</evidence>
<evidence type="ECO:0000256" key="9">
    <source>
        <dbReference type="ARBA" id="ARBA00024486"/>
    </source>
</evidence>
<dbReference type="PROSITE" id="PS00893">
    <property type="entry name" value="NUDIX_BOX"/>
    <property type="match status" value="1"/>
</dbReference>
<dbReference type="GO" id="GO:0046872">
    <property type="term" value="F:metal ion binding"/>
    <property type="evidence" value="ECO:0007669"/>
    <property type="project" value="UniProtKB-KW"/>
</dbReference>
<feature type="domain" description="Nudix hydrolase" evidence="22">
    <location>
        <begin position="1"/>
        <end position="124"/>
    </location>
</feature>
<comment type="caution">
    <text evidence="23">The sequence shown here is derived from an EMBL/GenBank/DDBJ whole genome shotgun (WGS) entry which is preliminary data.</text>
</comment>
<dbReference type="EMBL" id="MFEI01000005">
    <property type="protein sequence ID" value="OGE81669.1"/>
    <property type="molecule type" value="Genomic_DNA"/>
</dbReference>
<comment type="function">
    <text evidence="21">Oxidized purine nucleoside triphosphate hydrolase which is a prominent sanitizer of the oxidized nucleotide pool. Catalyzes the hydrolysis of 2-oxo-dATP (2-hydroxy-dATP) into 2-oxo-dAMP. Also has a significant hydrolase activity toward 2-oxo-ATP, 8-oxo-dGTP and 8-oxo-dATP. Through the hydrolysis of oxidized purine nucleoside triphosphates, prevents their incorporation into DNA and the subsequent transversions A:T to C:G and G:C to T:A. Also catalyzes the hydrolysis of methylated purine nucleoside triphosphate preventing their integration into DNA. Through this antimutagenic activity protects cells from oxidative stress.</text>
</comment>
<proteinExistence type="inferred from homology"/>
<dbReference type="InterPro" id="IPR015797">
    <property type="entry name" value="NUDIX_hydrolase-like_dom_sf"/>
</dbReference>
<dbReference type="SUPFAM" id="SSF55811">
    <property type="entry name" value="Nudix"/>
    <property type="match status" value="1"/>
</dbReference>
<comment type="catalytic activity">
    <reaction evidence="8">
        <text>2-oxo-dATP + H2O = 2-oxo-dAMP + diphosphate + H(+)</text>
        <dbReference type="Rhea" id="RHEA:31583"/>
        <dbReference type="ChEBI" id="CHEBI:15377"/>
        <dbReference type="ChEBI" id="CHEBI:15378"/>
        <dbReference type="ChEBI" id="CHEBI:33019"/>
        <dbReference type="ChEBI" id="CHEBI:63212"/>
        <dbReference type="ChEBI" id="CHEBI:77897"/>
        <dbReference type="EC" id="3.6.1.56"/>
    </reaction>
    <physiologicalReaction direction="left-to-right" evidence="8">
        <dbReference type="Rhea" id="RHEA:31584"/>
    </physiologicalReaction>
</comment>
<dbReference type="EC" id="3.6.1.56" evidence="11"/>
<evidence type="ECO:0000256" key="2">
    <source>
        <dbReference type="ARBA" id="ARBA00005582"/>
    </source>
</evidence>
<dbReference type="Gene3D" id="3.90.79.10">
    <property type="entry name" value="Nucleoside Triphosphate Pyrophosphohydrolase"/>
    <property type="match status" value="1"/>
</dbReference>
<comment type="subunit">
    <text evidence="3">Monomer.</text>
</comment>
<dbReference type="GO" id="GO:0005737">
    <property type="term" value="C:cytoplasm"/>
    <property type="evidence" value="ECO:0007669"/>
    <property type="project" value="TreeGrafter"/>
</dbReference>
<protein>
    <recommendedName>
        <fullName evidence="12">Oxidized purine nucleoside triphosphate hydrolase</fullName>
        <ecNumber evidence="11">3.6.1.56</ecNumber>
    </recommendedName>
    <alternativeName>
        <fullName evidence="16">2-hydroxy-dATP diphosphatase</fullName>
    </alternativeName>
    <alternativeName>
        <fullName evidence="15">7,8-dihydro-8-oxoguanine triphosphatase</fullName>
    </alternativeName>
    <alternativeName>
        <fullName evidence="14">8-oxo-dGTPase</fullName>
    </alternativeName>
    <alternativeName>
        <fullName evidence="17">Methylated purine nucleoside triphosphate hydrolase</fullName>
    </alternativeName>
    <alternativeName>
        <fullName evidence="13">Nucleoside diphosphate-linked moiety X motif 1</fullName>
    </alternativeName>
</protein>
<gene>
    <name evidence="23" type="ORF">A2826_01545</name>
</gene>
<evidence type="ECO:0000256" key="20">
    <source>
        <dbReference type="ARBA" id="ARBA00049032"/>
    </source>
</evidence>
<dbReference type="GO" id="GO:0042262">
    <property type="term" value="P:DNA protection"/>
    <property type="evidence" value="ECO:0007669"/>
    <property type="project" value="InterPro"/>
</dbReference>
<comment type="catalytic activity">
    <reaction evidence="20">
        <text>N(6)-methyl-dATP + H2O = N(6)-methyl-dAMP + diphosphate + H(+)</text>
        <dbReference type="Rhea" id="RHEA:67604"/>
        <dbReference type="ChEBI" id="CHEBI:15377"/>
        <dbReference type="ChEBI" id="CHEBI:15378"/>
        <dbReference type="ChEBI" id="CHEBI:33019"/>
        <dbReference type="ChEBI" id="CHEBI:169976"/>
        <dbReference type="ChEBI" id="CHEBI:172872"/>
    </reaction>
    <physiologicalReaction direction="left-to-right" evidence="20">
        <dbReference type="Rhea" id="RHEA:67605"/>
    </physiologicalReaction>
</comment>
<evidence type="ECO:0000256" key="3">
    <source>
        <dbReference type="ARBA" id="ARBA00011245"/>
    </source>
</evidence>
<dbReference type="InterPro" id="IPR000086">
    <property type="entry name" value="NUDIX_hydrolase_dom"/>
</dbReference>
<comment type="catalytic activity">
    <reaction evidence="10">
        <text>2-oxo-ATP + H2O = 2-oxo-AMP + diphosphate + H(+)</text>
        <dbReference type="Rhea" id="RHEA:67392"/>
        <dbReference type="ChEBI" id="CHEBI:15377"/>
        <dbReference type="ChEBI" id="CHEBI:15378"/>
        <dbReference type="ChEBI" id="CHEBI:33019"/>
        <dbReference type="ChEBI" id="CHEBI:71395"/>
        <dbReference type="ChEBI" id="CHEBI:172878"/>
    </reaction>
    <physiologicalReaction direction="left-to-right" evidence="10">
        <dbReference type="Rhea" id="RHEA:67393"/>
    </physiologicalReaction>
</comment>
<evidence type="ECO:0000256" key="8">
    <source>
        <dbReference type="ARBA" id="ARBA00024459"/>
    </source>
</evidence>
<accession>A0A1F5NVH0</accession>
<organism evidence="23 24">
    <name type="scientific">Candidatus Doudnabacteria bacterium RIFCSPHIGHO2_01_FULL_43_23</name>
    <dbReference type="NCBI Taxonomy" id="1817822"/>
    <lineage>
        <taxon>Bacteria</taxon>
        <taxon>Candidatus Doudnaibacteriota</taxon>
    </lineage>
</organism>
<keyword evidence="4" id="KW-0479">Metal-binding</keyword>
<name>A0A1F5NVH0_9BACT</name>
<dbReference type="CDD" id="cd03427">
    <property type="entry name" value="NUDIX_MTH1_Nudt1"/>
    <property type="match status" value="1"/>
</dbReference>
<keyword evidence="6" id="KW-0460">Magnesium</keyword>
<dbReference type="GO" id="GO:0008828">
    <property type="term" value="F:dATP diphosphatase activity"/>
    <property type="evidence" value="ECO:0007669"/>
    <property type="project" value="UniProtKB-EC"/>
</dbReference>